<name>A0A8C4SES1_ERPCA</name>
<dbReference type="Ensembl" id="ENSECRT00000015643.1">
    <property type="protein sequence ID" value="ENSECRP00000015373.1"/>
    <property type="gene ID" value="ENSECRG00000010258.1"/>
</dbReference>
<dbReference type="InterPro" id="IPR051077">
    <property type="entry name" value="Ca-dependent_lectin"/>
</dbReference>
<evidence type="ECO:0000256" key="14">
    <source>
        <dbReference type="ARBA" id="ARBA00045618"/>
    </source>
</evidence>
<evidence type="ECO:0000313" key="19">
    <source>
        <dbReference type="Proteomes" id="UP000694620"/>
    </source>
</evidence>
<keyword evidence="9" id="KW-0465">Mannose-binding</keyword>
<feature type="compositionally biased region" description="Low complexity" evidence="16">
    <location>
        <begin position="120"/>
        <end position="129"/>
    </location>
</feature>
<evidence type="ECO:0000256" key="8">
    <source>
        <dbReference type="ARBA" id="ARBA00022859"/>
    </source>
</evidence>
<keyword evidence="4" id="KW-0479">Metal-binding</keyword>
<dbReference type="InterPro" id="IPR018378">
    <property type="entry name" value="C-type_lectin_CS"/>
</dbReference>
<feature type="domain" description="C-type lectin" evidence="17">
    <location>
        <begin position="214"/>
        <end position="330"/>
    </location>
</feature>
<evidence type="ECO:0000256" key="9">
    <source>
        <dbReference type="ARBA" id="ARBA00023035"/>
    </source>
</evidence>
<evidence type="ECO:0000256" key="1">
    <source>
        <dbReference type="ARBA" id="ARBA00004613"/>
    </source>
</evidence>
<evidence type="ECO:0000256" key="11">
    <source>
        <dbReference type="ARBA" id="ARBA00023157"/>
    </source>
</evidence>
<evidence type="ECO:0000256" key="16">
    <source>
        <dbReference type="SAM" id="MobiDB-lite"/>
    </source>
</evidence>
<evidence type="ECO:0000256" key="7">
    <source>
        <dbReference type="ARBA" id="ARBA00022837"/>
    </source>
</evidence>
<organism evidence="18 19">
    <name type="scientific">Erpetoichthys calabaricus</name>
    <name type="common">Rope fish</name>
    <name type="synonym">Calamoichthys calabaricus</name>
    <dbReference type="NCBI Taxonomy" id="27687"/>
    <lineage>
        <taxon>Eukaryota</taxon>
        <taxon>Metazoa</taxon>
        <taxon>Chordata</taxon>
        <taxon>Craniata</taxon>
        <taxon>Vertebrata</taxon>
        <taxon>Euteleostomi</taxon>
        <taxon>Actinopterygii</taxon>
        <taxon>Polypteriformes</taxon>
        <taxon>Polypteridae</taxon>
        <taxon>Erpetoichthys</taxon>
    </lineage>
</organism>
<protein>
    <recommendedName>
        <fullName evidence="13">Collectin-11</fullName>
    </recommendedName>
</protein>
<dbReference type="InterPro" id="IPR033990">
    <property type="entry name" value="Collectin_CTLD"/>
</dbReference>
<dbReference type="PROSITE" id="PS50041">
    <property type="entry name" value="C_TYPE_LECTIN_2"/>
    <property type="match status" value="1"/>
</dbReference>
<dbReference type="InterPro" id="IPR008160">
    <property type="entry name" value="Collagen"/>
</dbReference>
<reference evidence="18" key="1">
    <citation type="submission" date="2021-06" db="EMBL/GenBank/DDBJ databases">
        <authorList>
            <consortium name="Wellcome Sanger Institute Data Sharing"/>
        </authorList>
    </citation>
    <scope>NUCLEOTIDE SEQUENCE [LARGE SCALE GENOMIC DNA]</scope>
</reference>
<dbReference type="Proteomes" id="UP000694620">
    <property type="component" value="Chromosome 3"/>
</dbReference>
<keyword evidence="3" id="KW-0399">Innate immunity</keyword>
<dbReference type="PANTHER" id="PTHR24024">
    <property type="entry name" value="PULMONARY SURFACTANT-ASSOCIATED PROTEIN A"/>
    <property type="match status" value="1"/>
</dbReference>
<keyword evidence="11" id="KW-1015">Disulfide bond</keyword>
<dbReference type="GO" id="GO:0005537">
    <property type="term" value="F:D-mannose binding"/>
    <property type="evidence" value="ECO:0007669"/>
    <property type="project" value="UniProtKB-KW"/>
</dbReference>
<comment type="function">
    <text evidence="14">Lectin that plays a role in innate immunity, apoptosis and embryogenesis. Calcium-dependent lectin that binds self and non-self glycoproteins presenting high mannose oligosaccharides with at least one terminal alpha-1,2-linked mannose epitope. Primarily recognizes the terminal disaccharide of the glycan. Also recognizes a subset of fucosylated glycans and lipopolysaccharides. Plays a role in innate immunity through its ability to bind non-self sugars presented by microorganisms and to activate the complement through the recruitment of MAPS1. Also plays a role in apoptosis through its ability to bind in a calcium-independent manner the DNA present at the surface of apoptotic cells and to activate the complement in response to this binding. Finally, plays a role in development, probably serving as a guidance cue during the migration of neural crest cells and other cell types during embryogenesis.</text>
</comment>
<dbReference type="GO" id="GO:0005615">
    <property type="term" value="C:extracellular space"/>
    <property type="evidence" value="ECO:0007669"/>
    <property type="project" value="TreeGrafter"/>
</dbReference>
<evidence type="ECO:0000256" key="10">
    <source>
        <dbReference type="ARBA" id="ARBA00023119"/>
    </source>
</evidence>
<evidence type="ECO:0000256" key="2">
    <source>
        <dbReference type="ARBA" id="ARBA00022525"/>
    </source>
</evidence>
<dbReference type="GO" id="GO:0005581">
    <property type="term" value="C:collagen trimer"/>
    <property type="evidence" value="ECO:0007669"/>
    <property type="project" value="UniProtKB-KW"/>
</dbReference>
<evidence type="ECO:0000256" key="5">
    <source>
        <dbReference type="ARBA" id="ARBA00022729"/>
    </source>
</evidence>
<proteinExistence type="inferred from homology"/>
<gene>
    <name evidence="18" type="primary">COLEC11</name>
    <name evidence="18" type="synonym">colec11</name>
</gene>
<evidence type="ECO:0000256" key="12">
    <source>
        <dbReference type="ARBA" id="ARBA00038195"/>
    </source>
</evidence>
<dbReference type="SMART" id="SM00034">
    <property type="entry name" value="CLECT"/>
    <property type="match status" value="1"/>
</dbReference>
<dbReference type="PANTHER" id="PTHR24024:SF14">
    <property type="entry name" value="COLLECTIN-11"/>
    <property type="match status" value="1"/>
</dbReference>
<dbReference type="Pfam" id="PF01391">
    <property type="entry name" value="Collagen"/>
    <property type="match status" value="1"/>
</dbReference>
<feature type="region of interest" description="Disordered" evidence="16">
    <location>
        <begin position="111"/>
        <end position="176"/>
    </location>
</feature>
<keyword evidence="6" id="KW-0430">Lectin</keyword>
<keyword evidence="5" id="KW-0732">Signal</keyword>
<dbReference type="GO" id="GO:0046872">
    <property type="term" value="F:metal ion binding"/>
    <property type="evidence" value="ECO:0007669"/>
    <property type="project" value="UniProtKB-KW"/>
</dbReference>
<dbReference type="CDD" id="cd03591">
    <property type="entry name" value="CLECT_collectin_like"/>
    <property type="match status" value="1"/>
</dbReference>
<evidence type="ECO:0000313" key="18">
    <source>
        <dbReference type="Ensembl" id="ENSECRP00000015373.1"/>
    </source>
</evidence>
<sequence length="336" mass="37105">MASSIWPADPFSSEIIKTGNSLFKMEDPTFSHSCVKRYTVTLDCLYIDKFVCDHRDQFVTKWDNTVIMQQDMVITITVLIFLWLLRPGYSQHLTEEPCSVQILVPGLKGDAGEKGEKGTPGRPGRAGPPGEIGNMGTKGQKGIMGRHGKIGPVGLKGEKGDQGDPGPRGPDGEPGVPCECGSLREMIGEMDILVSHLTSELKFIKNVVAGVRETDSKIYMLVKEEKRYIEAEAYCQGRGGHLSMPKDEAANGIIASYISQAGLTRVFIGINDMDREGQFAYVDKSHMTTFNKWRSSEPNNSYDEEDCAEMVDSGGWNDVSCDITMYFVCEFDKDTV</sequence>
<dbReference type="FunFam" id="3.10.100.10:FF:000005">
    <property type="entry name" value="collectin-11 isoform X1"/>
    <property type="match status" value="1"/>
</dbReference>
<dbReference type="Pfam" id="PF00059">
    <property type="entry name" value="Lectin_C"/>
    <property type="match status" value="1"/>
</dbReference>
<reference evidence="18" key="3">
    <citation type="submission" date="2025-09" db="UniProtKB">
        <authorList>
            <consortium name="Ensembl"/>
        </authorList>
    </citation>
    <scope>IDENTIFICATION</scope>
</reference>
<keyword evidence="19" id="KW-1185">Reference proteome</keyword>
<evidence type="ECO:0000256" key="15">
    <source>
        <dbReference type="ARBA" id="ARBA00046592"/>
    </source>
</evidence>
<dbReference type="InterPro" id="IPR016186">
    <property type="entry name" value="C-type_lectin-like/link_sf"/>
</dbReference>
<evidence type="ECO:0000256" key="4">
    <source>
        <dbReference type="ARBA" id="ARBA00022723"/>
    </source>
</evidence>
<comment type="similarity">
    <text evidence="12">Belongs to the COLEC10/COLEC11 family.</text>
</comment>
<reference evidence="18" key="2">
    <citation type="submission" date="2025-08" db="UniProtKB">
        <authorList>
            <consortium name="Ensembl"/>
        </authorList>
    </citation>
    <scope>IDENTIFICATION</scope>
</reference>
<evidence type="ECO:0000256" key="3">
    <source>
        <dbReference type="ARBA" id="ARBA00022588"/>
    </source>
</evidence>
<comment type="subunit">
    <text evidence="15">Homotrimer; disulfide-linked. Interacts with MASP1; probably triggers the lectin pathway of complement.</text>
</comment>
<dbReference type="Gene3D" id="3.10.100.10">
    <property type="entry name" value="Mannose-Binding Protein A, subunit A"/>
    <property type="match status" value="1"/>
</dbReference>
<dbReference type="GO" id="GO:0045087">
    <property type="term" value="P:innate immune response"/>
    <property type="evidence" value="ECO:0007669"/>
    <property type="project" value="UniProtKB-KW"/>
</dbReference>
<accession>A0A8C4SES1</accession>
<keyword evidence="8" id="KW-0391">Immunity</keyword>
<keyword evidence="10" id="KW-0176">Collagen</keyword>
<comment type="subcellular location">
    <subcellularLocation>
        <location evidence="1">Secreted</location>
    </subcellularLocation>
</comment>
<dbReference type="InterPro" id="IPR001304">
    <property type="entry name" value="C-type_lectin-like"/>
</dbReference>
<keyword evidence="2" id="KW-0964">Secreted</keyword>
<dbReference type="InterPro" id="IPR016187">
    <property type="entry name" value="CTDL_fold"/>
</dbReference>
<keyword evidence="7" id="KW-0106">Calcium</keyword>
<dbReference type="GeneTree" id="ENSGT00940000159468"/>
<evidence type="ECO:0000259" key="17">
    <source>
        <dbReference type="PROSITE" id="PS50041"/>
    </source>
</evidence>
<dbReference type="AlphaFoldDB" id="A0A8C4SES1"/>
<dbReference type="PROSITE" id="PS00615">
    <property type="entry name" value="C_TYPE_LECTIN_1"/>
    <property type="match status" value="1"/>
</dbReference>
<dbReference type="SUPFAM" id="SSF56436">
    <property type="entry name" value="C-type lectin-like"/>
    <property type="match status" value="1"/>
</dbReference>
<evidence type="ECO:0000256" key="13">
    <source>
        <dbReference type="ARBA" id="ARBA00040130"/>
    </source>
</evidence>
<evidence type="ECO:0000256" key="6">
    <source>
        <dbReference type="ARBA" id="ARBA00022734"/>
    </source>
</evidence>